<keyword evidence="1" id="KW-1133">Transmembrane helix</keyword>
<dbReference type="SUPFAM" id="SSF56672">
    <property type="entry name" value="DNA/RNA polymerases"/>
    <property type="match status" value="1"/>
</dbReference>
<evidence type="ECO:0000313" key="3">
    <source>
        <dbReference type="EMBL" id="KAK9163944.1"/>
    </source>
</evidence>
<dbReference type="Pfam" id="PF07727">
    <property type="entry name" value="RVT_2"/>
    <property type="match status" value="1"/>
</dbReference>
<proteinExistence type="predicted"/>
<protein>
    <recommendedName>
        <fullName evidence="2">Reverse transcriptase Ty1/copia-type domain-containing protein</fullName>
    </recommendedName>
</protein>
<gene>
    <name evidence="3" type="ORF">Syun_004846</name>
</gene>
<accession>A0AAP0Q2X4</accession>
<name>A0AAP0Q2X4_9MAGN</name>
<keyword evidence="1" id="KW-0812">Transmembrane</keyword>
<sequence>MRHIVLLLRLLLFVSFCLWFVHFGWPLRQIDINNAFLNGQLVEEVYTNQPMGFVDPSQPNVFVCRLHKALYGLRQAPRAWFDQLKSTLLSWGFHNSKVTALCSSIIMSKLCCMSLVYVDDIIIIGSNQSSIQSFINKLNGKFALKDIGDLNLFLGMEVHRTLLKDQYLTQTTYIHRLLKKGGMSHAKPIATPFLVGKSCCTRMVVLLFMIKLFIGVCLVVSNILLIPGRTLLIL</sequence>
<dbReference type="AlphaFoldDB" id="A0AAP0Q2X4"/>
<dbReference type="Proteomes" id="UP001420932">
    <property type="component" value="Unassembled WGS sequence"/>
</dbReference>
<evidence type="ECO:0000256" key="1">
    <source>
        <dbReference type="SAM" id="Phobius"/>
    </source>
</evidence>
<dbReference type="EMBL" id="JBBNAF010000002">
    <property type="protein sequence ID" value="KAK9163944.1"/>
    <property type="molecule type" value="Genomic_DNA"/>
</dbReference>
<keyword evidence="1" id="KW-0472">Membrane</keyword>
<dbReference type="InterPro" id="IPR013103">
    <property type="entry name" value="RVT_2"/>
</dbReference>
<feature type="domain" description="Reverse transcriptase Ty1/copia-type" evidence="2">
    <location>
        <begin position="21"/>
        <end position="194"/>
    </location>
</feature>
<organism evidence="3 4">
    <name type="scientific">Stephania yunnanensis</name>
    <dbReference type="NCBI Taxonomy" id="152371"/>
    <lineage>
        <taxon>Eukaryota</taxon>
        <taxon>Viridiplantae</taxon>
        <taxon>Streptophyta</taxon>
        <taxon>Embryophyta</taxon>
        <taxon>Tracheophyta</taxon>
        <taxon>Spermatophyta</taxon>
        <taxon>Magnoliopsida</taxon>
        <taxon>Ranunculales</taxon>
        <taxon>Menispermaceae</taxon>
        <taxon>Menispermoideae</taxon>
        <taxon>Cissampelideae</taxon>
        <taxon>Stephania</taxon>
    </lineage>
</organism>
<dbReference type="InterPro" id="IPR043502">
    <property type="entry name" value="DNA/RNA_pol_sf"/>
</dbReference>
<comment type="caution">
    <text evidence="3">The sequence shown here is derived from an EMBL/GenBank/DDBJ whole genome shotgun (WGS) entry which is preliminary data.</text>
</comment>
<keyword evidence="4" id="KW-1185">Reference proteome</keyword>
<evidence type="ECO:0000259" key="2">
    <source>
        <dbReference type="Pfam" id="PF07727"/>
    </source>
</evidence>
<reference evidence="3 4" key="1">
    <citation type="submission" date="2024-01" db="EMBL/GenBank/DDBJ databases">
        <title>Genome assemblies of Stephania.</title>
        <authorList>
            <person name="Yang L."/>
        </authorList>
    </citation>
    <scope>NUCLEOTIDE SEQUENCE [LARGE SCALE GENOMIC DNA]</scope>
    <source>
        <strain evidence="3">YNDBR</strain>
        <tissue evidence="3">Leaf</tissue>
    </source>
</reference>
<feature type="transmembrane region" description="Helical" evidence="1">
    <location>
        <begin position="203"/>
        <end position="226"/>
    </location>
</feature>
<evidence type="ECO:0000313" key="4">
    <source>
        <dbReference type="Proteomes" id="UP001420932"/>
    </source>
</evidence>